<name>A0ABV2JK91_9STRE</name>
<sequence>MIFVTVGTHEQQFDRLLKEIDRLKQEKVITDDVFMQTGFSAYQPKYANYKKILTRSEMEELIEKSDLIISHGGPSTFMPILTKGKKLIVAPRRKKYNEHVNDHQVEFVNQVKKYYHLEVMIEVEELAGLLDKIEVNATKPISNNKRFNQNLEAVIEELF</sequence>
<keyword evidence="4 7" id="KW-0808">Transferase</keyword>
<evidence type="ECO:0000256" key="2">
    <source>
        <dbReference type="ARBA" id="ARBA00006962"/>
    </source>
</evidence>
<evidence type="ECO:0000256" key="4">
    <source>
        <dbReference type="ARBA" id="ARBA00022679"/>
    </source>
</evidence>
<evidence type="ECO:0000313" key="7">
    <source>
        <dbReference type="EMBL" id="MET3635131.1"/>
    </source>
</evidence>
<proteinExistence type="inferred from homology"/>
<keyword evidence="8" id="KW-1185">Reference proteome</keyword>
<comment type="subcellular location">
    <subcellularLocation>
        <location evidence="1">Endoplasmic reticulum</location>
    </subcellularLocation>
</comment>
<evidence type="ECO:0000256" key="5">
    <source>
        <dbReference type="ARBA" id="ARBA00022824"/>
    </source>
</evidence>
<evidence type="ECO:0000256" key="1">
    <source>
        <dbReference type="ARBA" id="ARBA00004240"/>
    </source>
</evidence>
<dbReference type="Gene3D" id="3.40.50.2000">
    <property type="entry name" value="Glycogen Phosphorylase B"/>
    <property type="match status" value="1"/>
</dbReference>
<reference evidence="7 8" key="1">
    <citation type="submission" date="2024-06" db="EMBL/GenBank/DDBJ databases">
        <title>Genomic Encyclopedia of Type Strains, Phase IV (KMG-IV): sequencing the most valuable type-strain genomes for metagenomic binning, comparative biology and taxonomic classification.</title>
        <authorList>
            <person name="Goeker M."/>
        </authorList>
    </citation>
    <scope>NUCLEOTIDE SEQUENCE [LARGE SCALE GENOMIC DNA]</scope>
    <source>
        <strain evidence="7 8">DSM 28302</strain>
    </source>
</reference>
<protein>
    <submittedName>
        <fullName evidence="7">UDP-N-acetylglucosamine transferase subunit ALG13</fullName>
    </submittedName>
</protein>
<comment type="caution">
    <text evidence="7">The sequence shown here is derived from an EMBL/GenBank/DDBJ whole genome shotgun (WGS) entry which is preliminary data.</text>
</comment>
<dbReference type="Pfam" id="PF04101">
    <property type="entry name" value="Glyco_tran_28_C"/>
    <property type="match status" value="1"/>
</dbReference>
<dbReference type="InterPro" id="IPR007235">
    <property type="entry name" value="Glyco_trans_28_C"/>
</dbReference>
<evidence type="ECO:0000256" key="3">
    <source>
        <dbReference type="ARBA" id="ARBA00022676"/>
    </source>
</evidence>
<dbReference type="EMBL" id="JBEPLN010000044">
    <property type="protein sequence ID" value="MET3635131.1"/>
    <property type="molecule type" value="Genomic_DNA"/>
</dbReference>
<keyword evidence="3" id="KW-0328">Glycosyltransferase</keyword>
<dbReference type="Proteomes" id="UP001549037">
    <property type="component" value="Unassembled WGS sequence"/>
</dbReference>
<accession>A0ABV2JK91</accession>
<evidence type="ECO:0000313" key="8">
    <source>
        <dbReference type="Proteomes" id="UP001549037"/>
    </source>
</evidence>
<evidence type="ECO:0000259" key="6">
    <source>
        <dbReference type="Pfam" id="PF04101"/>
    </source>
</evidence>
<dbReference type="PANTHER" id="PTHR12867">
    <property type="entry name" value="GLYCOSYL TRANSFERASE-RELATED"/>
    <property type="match status" value="1"/>
</dbReference>
<dbReference type="GO" id="GO:0016740">
    <property type="term" value="F:transferase activity"/>
    <property type="evidence" value="ECO:0007669"/>
    <property type="project" value="UniProtKB-KW"/>
</dbReference>
<dbReference type="InterPro" id="IPR039042">
    <property type="entry name" value="Alg13-like"/>
</dbReference>
<organism evidence="7 8">
    <name type="scientific">Streptococcus porcorum</name>
    <dbReference type="NCBI Taxonomy" id="701526"/>
    <lineage>
        <taxon>Bacteria</taxon>
        <taxon>Bacillati</taxon>
        <taxon>Bacillota</taxon>
        <taxon>Bacilli</taxon>
        <taxon>Lactobacillales</taxon>
        <taxon>Streptococcaceae</taxon>
        <taxon>Streptococcus</taxon>
    </lineage>
</organism>
<feature type="domain" description="Glycosyl transferase family 28 C-terminal" evidence="6">
    <location>
        <begin position="1"/>
        <end position="154"/>
    </location>
</feature>
<keyword evidence="5" id="KW-0256">Endoplasmic reticulum</keyword>
<gene>
    <name evidence="7" type="ORF">ABID28_001793</name>
</gene>
<dbReference type="RefSeq" id="WP_354369834.1">
    <property type="nucleotide sequence ID" value="NZ_JBEPLN010000044.1"/>
</dbReference>
<comment type="similarity">
    <text evidence="2">Belongs to the glycosyltransferase 28 family.</text>
</comment>
<dbReference type="PANTHER" id="PTHR12867:SF6">
    <property type="entry name" value="N-ACETYLGLUCOSAMINYLDIPHOSPHODOLICHOL N-ACETYLGLUCOSAMINYLTRANSFERASE"/>
    <property type="match status" value="1"/>
</dbReference>